<feature type="compositionally biased region" description="Gly residues" evidence="2">
    <location>
        <begin position="512"/>
        <end position="541"/>
    </location>
</feature>
<feature type="region of interest" description="Disordered" evidence="2">
    <location>
        <begin position="746"/>
        <end position="896"/>
    </location>
</feature>
<feature type="compositionally biased region" description="Low complexity" evidence="2">
    <location>
        <begin position="808"/>
        <end position="823"/>
    </location>
</feature>
<protein>
    <recommendedName>
        <fullName evidence="5">Leucine-rich repeat-containing protein 56</fullName>
    </recommendedName>
</protein>
<dbReference type="PANTHER" id="PTHR22708:SF0">
    <property type="entry name" value="LEUCINE-RICH REPEAT-CONTAINING PROTEIN 56"/>
    <property type="match status" value="1"/>
</dbReference>
<dbReference type="InterPro" id="IPR040091">
    <property type="entry name" value="LRRC56"/>
</dbReference>
<feature type="region of interest" description="Disordered" evidence="2">
    <location>
        <begin position="512"/>
        <end position="558"/>
    </location>
</feature>
<feature type="compositionally biased region" description="Polar residues" evidence="2">
    <location>
        <begin position="869"/>
        <end position="878"/>
    </location>
</feature>
<dbReference type="AlphaFoldDB" id="A0A835VT48"/>
<evidence type="ECO:0000313" key="3">
    <source>
        <dbReference type="EMBL" id="KAG2424529.1"/>
    </source>
</evidence>
<evidence type="ECO:0008006" key="5">
    <source>
        <dbReference type="Google" id="ProtNLM"/>
    </source>
</evidence>
<feature type="compositionally biased region" description="Low complexity" evidence="2">
    <location>
        <begin position="403"/>
        <end position="414"/>
    </location>
</feature>
<sequence>MEFDRENPSPLARLPGQEQAWNDLSVPEVERAYLEQLAGVERLEDATSLQLVVNTATGGSIAHLGASLPSLHELNLNGSALDSLRDLGTGFRRLQVLWVSRCGLRSLDGLNGLTALRELYAAYNDIADLQPVDCCPQLEVLDVECNCVQHVEDAVHYLAACPHLQTLSMAGNPAAEQTHYRQALCAALPALTSLDDEPVTKADRGPASAAGVGPHKAQDGTASSSPQKPGAELPAPPLKLAATSLSAKPSPVAAAALGLPEDAAASSSSAAAPSGPPDAEEVALVVAGIKHARVGVDSHEFREIEMNLLVAAADGTDVQLDGRPGTATLLPSSTSTWMRTLRSSREGSLAMLRASHAAVATGAAAAAAAGSSHSPSASSGASPAGSRPPSGRTSAPQERWATPSAAGVGFSVGSPGPGLPPSGLRRPGSGGGGAGGGAGGAGPGLGESPSMRRPGSGEARPGTSMSRPFSARPGTAASFSVRIGTSQSTGTAPGTASSLGLYWVKNRIGGGASGGGSVGGGGDGAAGGGGTGASTGDGDGPAGSKLTQGTEGAFGGSLARDLRKWKGAAARAGGTAGAAGGRMDTGGAGSSGASALSVGGGTGLSTTLLRGGQLDPKALLEELKRWKLETADRVLFVDPDEVAGSAGDAGWAGADGNGNGLAAAIASSGAGGGGGAGHADILRLSSSQDGTVHDPALLGPEPASSPAVPSSPLQPARPPPGAAAAGRRKMVLAKVCRDIAADSVGSSGASISEILASRPVRTPTGAAMGPTTAWGEQLSSERASTPASQHHGHAHHYSSTSGVGGNLPRPASARSGCSSSGQSDYGVGSGVVAAGGSSSFAAPAHPSRPGSREEAASSGAGGGVPPNPSLTRQRSGTSRAPGLPPGPSAPVSGAYRVTSVAGEVDVRLSNPHPITRVDEG</sequence>
<feature type="compositionally biased region" description="Polar residues" evidence="2">
    <location>
        <begin position="777"/>
        <end position="788"/>
    </location>
</feature>
<dbReference type="Pfam" id="PF14580">
    <property type="entry name" value="LRR_9"/>
    <property type="match status" value="1"/>
</dbReference>
<feature type="compositionally biased region" description="Gly residues" evidence="2">
    <location>
        <begin position="428"/>
        <end position="445"/>
    </location>
</feature>
<evidence type="ECO:0000313" key="4">
    <source>
        <dbReference type="Proteomes" id="UP000650467"/>
    </source>
</evidence>
<dbReference type="GO" id="GO:0005930">
    <property type="term" value="C:axoneme"/>
    <property type="evidence" value="ECO:0007669"/>
    <property type="project" value="UniProtKB-SubCell"/>
</dbReference>
<feature type="region of interest" description="Disordered" evidence="2">
    <location>
        <begin position="570"/>
        <end position="596"/>
    </location>
</feature>
<feature type="compositionally biased region" description="Polar residues" evidence="2">
    <location>
        <begin position="483"/>
        <end position="497"/>
    </location>
</feature>
<keyword evidence="4" id="KW-1185">Reference proteome</keyword>
<feature type="region of interest" description="Disordered" evidence="2">
    <location>
        <begin position="689"/>
        <end position="725"/>
    </location>
</feature>
<feature type="compositionally biased region" description="Low complexity" evidence="2">
    <location>
        <begin position="762"/>
        <end position="773"/>
    </location>
</feature>
<feature type="region of interest" description="Disordered" evidence="2">
    <location>
        <begin position="197"/>
        <end position="236"/>
    </location>
</feature>
<name>A0A835VT48_CHLIN</name>
<feature type="region of interest" description="Disordered" evidence="2">
    <location>
        <begin position="370"/>
        <end position="497"/>
    </location>
</feature>
<dbReference type="Proteomes" id="UP000650467">
    <property type="component" value="Unassembled WGS sequence"/>
</dbReference>
<dbReference type="EMBL" id="JAEHOC010000064">
    <property type="protein sequence ID" value="KAG2424529.1"/>
    <property type="molecule type" value="Genomic_DNA"/>
</dbReference>
<evidence type="ECO:0000256" key="2">
    <source>
        <dbReference type="SAM" id="MobiDB-lite"/>
    </source>
</evidence>
<feature type="compositionally biased region" description="Gly residues" evidence="2">
    <location>
        <begin position="574"/>
        <end position="590"/>
    </location>
</feature>
<accession>A0A835VT48</accession>
<proteinExistence type="predicted"/>
<dbReference type="SUPFAM" id="SSF52058">
    <property type="entry name" value="L domain-like"/>
    <property type="match status" value="1"/>
</dbReference>
<evidence type="ECO:0000256" key="1">
    <source>
        <dbReference type="ARBA" id="ARBA00004430"/>
    </source>
</evidence>
<dbReference type="Gene3D" id="3.80.10.10">
    <property type="entry name" value="Ribonuclease Inhibitor"/>
    <property type="match status" value="1"/>
</dbReference>
<gene>
    <name evidence="3" type="ORF">HXX76_014410</name>
</gene>
<dbReference type="OrthoDB" id="676979at2759"/>
<feature type="compositionally biased region" description="Low complexity" evidence="2">
    <location>
        <begin position="830"/>
        <end position="849"/>
    </location>
</feature>
<reference evidence="3" key="1">
    <citation type="journal article" date="2020" name="bioRxiv">
        <title>Comparative genomics of Chlamydomonas.</title>
        <authorList>
            <person name="Craig R.J."/>
            <person name="Hasan A.R."/>
            <person name="Ness R.W."/>
            <person name="Keightley P.D."/>
        </authorList>
    </citation>
    <scope>NUCLEOTIDE SEQUENCE</scope>
    <source>
        <strain evidence="3">SAG 7.73</strain>
    </source>
</reference>
<feature type="compositionally biased region" description="Low complexity" evidence="2">
    <location>
        <begin position="700"/>
        <end position="714"/>
    </location>
</feature>
<comment type="subcellular location">
    <subcellularLocation>
        <location evidence="1">Cytoplasm</location>
        <location evidence="1">Cytoskeleton</location>
        <location evidence="1">Cilium axoneme</location>
    </subcellularLocation>
</comment>
<feature type="compositionally biased region" description="Low complexity" evidence="2">
    <location>
        <begin position="370"/>
        <end position="394"/>
    </location>
</feature>
<comment type="caution">
    <text evidence="3">The sequence shown here is derived from an EMBL/GenBank/DDBJ whole genome shotgun (WGS) entry which is preliminary data.</text>
</comment>
<organism evidence="3 4">
    <name type="scientific">Chlamydomonas incerta</name>
    <dbReference type="NCBI Taxonomy" id="51695"/>
    <lineage>
        <taxon>Eukaryota</taxon>
        <taxon>Viridiplantae</taxon>
        <taxon>Chlorophyta</taxon>
        <taxon>core chlorophytes</taxon>
        <taxon>Chlorophyceae</taxon>
        <taxon>CS clade</taxon>
        <taxon>Chlamydomonadales</taxon>
        <taxon>Chlamydomonadaceae</taxon>
        <taxon>Chlamydomonas</taxon>
    </lineage>
</organism>
<dbReference type="PANTHER" id="PTHR22708">
    <property type="entry name" value="LEUCINE-RICH REPEAT-CONTAINING PROTEIN 56"/>
    <property type="match status" value="1"/>
</dbReference>
<dbReference type="InterPro" id="IPR032675">
    <property type="entry name" value="LRR_dom_sf"/>
</dbReference>